<dbReference type="PANTHER" id="PTHR43433">
    <property type="entry name" value="HYDROLASE, ALPHA/BETA FOLD FAMILY PROTEIN"/>
    <property type="match status" value="1"/>
</dbReference>
<keyword evidence="2" id="KW-0378">Hydrolase</keyword>
<gene>
    <name evidence="2" type="ORF">ACFYTH_15855</name>
</gene>
<organism evidence="2 3">
    <name type="scientific">Nocardia africana</name>
    <dbReference type="NCBI Taxonomy" id="134964"/>
    <lineage>
        <taxon>Bacteria</taxon>
        <taxon>Bacillati</taxon>
        <taxon>Actinomycetota</taxon>
        <taxon>Actinomycetes</taxon>
        <taxon>Mycobacteriales</taxon>
        <taxon>Nocardiaceae</taxon>
        <taxon>Nocardia</taxon>
    </lineage>
</organism>
<keyword evidence="3" id="KW-1185">Reference proteome</keyword>
<dbReference type="GO" id="GO:0016787">
    <property type="term" value="F:hydrolase activity"/>
    <property type="evidence" value="ECO:0007669"/>
    <property type="project" value="UniProtKB-KW"/>
</dbReference>
<sequence>MGAVLGDHHLGDLENPVAVSARVRPPAWRALLAFRCSAHTHHHKQSGSGRTRADGDLFCKLRGHGLILLLLPGGAGDVGTYDRPADHLATSFRVLTYDRRGQSRSTTPSEDVTIGTHAGDAAAVLAAVTSDPALVFGSSIGAVIAVELVLTHPGAVSRAVVHEPPISALLPARSATPAMVIA</sequence>
<proteinExistence type="predicted"/>
<evidence type="ECO:0000313" key="2">
    <source>
        <dbReference type="EMBL" id="MFF0454837.1"/>
    </source>
</evidence>
<dbReference type="EMBL" id="JBIALX010000006">
    <property type="protein sequence ID" value="MFF0454837.1"/>
    <property type="molecule type" value="Genomic_DNA"/>
</dbReference>
<accession>A0ABW6NK36</accession>
<dbReference type="InterPro" id="IPR029058">
    <property type="entry name" value="AB_hydrolase_fold"/>
</dbReference>
<feature type="domain" description="AB hydrolase-1" evidence="1">
    <location>
        <begin position="68"/>
        <end position="164"/>
    </location>
</feature>
<name>A0ABW6NK36_9NOCA</name>
<reference evidence="2 3" key="1">
    <citation type="submission" date="2024-10" db="EMBL/GenBank/DDBJ databases">
        <title>The Natural Products Discovery Center: Release of the First 8490 Sequenced Strains for Exploring Actinobacteria Biosynthetic Diversity.</title>
        <authorList>
            <person name="Kalkreuter E."/>
            <person name="Kautsar S.A."/>
            <person name="Yang D."/>
            <person name="Bader C.D."/>
            <person name="Teijaro C.N."/>
            <person name="Fluegel L."/>
            <person name="Davis C.M."/>
            <person name="Simpson J.R."/>
            <person name="Lauterbach L."/>
            <person name="Steele A.D."/>
            <person name="Gui C."/>
            <person name="Meng S."/>
            <person name="Li G."/>
            <person name="Viehrig K."/>
            <person name="Ye F."/>
            <person name="Su P."/>
            <person name="Kiefer A.F."/>
            <person name="Nichols A."/>
            <person name="Cepeda A.J."/>
            <person name="Yan W."/>
            <person name="Fan B."/>
            <person name="Jiang Y."/>
            <person name="Adhikari A."/>
            <person name="Zheng C.-J."/>
            <person name="Schuster L."/>
            <person name="Cowan T.M."/>
            <person name="Smanski M.J."/>
            <person name="Chevrette M.G."/>
            <person name="De Carvalho L.P.S."/>
            <person name="Shen B."/>
        </authorList>
    </citation>
    <scope>NUCLEOTIDE SEQUENCE [LARGE SCALE GENOMIC DNA]</scope>
    <source>
        <strain evidence="2 3">NPDC004550</strain>
    </source>
</reference>
<dbReference type="InterPro" id="IPR000073">
    <property type="entry name" value="AB_hydrolase_1"/>
</dbReference>
<comment type="caution">
    <text evidence="2">The sequence shown here is derived from an EMBL/GenBank/DDBJ whole genome shotgun (WGS) entry which is preliminary data.</text>
</comment>
<evidence type="ECO:0000313" key="3">
    <source>
        <dbReference type="Proteomes" id="UP001601521"/>
    </source>
</evidence>
<dbReference type="PANTHER" id="PTHR43433:SF5">
    <property type="entry name" value="AB HYDROLASE-1 DOMAIN-CONTAINING PROTEIN"/>
    <property type="match status" value="1"/>
</dbReference>
<dbReference type="InterPro" id="IPR050471">
    <property type="entry name" value="AB_hydrolase"/>
</dbReference>
<evidence type="ECO:0000259" key="1">
    <source>
        <dbReference type="Pfam" id="PF00561"/>
    </source>
</evidence>
<protein>
    <submittedName>
        <fullName evidence="2">Alpha/beta fold hydrolase</fullName>
    </submittedName>
</protein>
<dbReference type="RefSeq" id="WP_387251712.1">
    <property type="nucleotide sequence ID" value="NZ_JBIALX010000006.1"/>
</dbReference>
<dbReference type="SUPFAM" id="SSF53474">
    <property type="entry name" value="alpha/beta-Hydrolases"/>
    <property type="match status" value="1"/>
</dbReference>
<dbReference type="Proteomes" id="UP001601521">
    <property type="component" value="Unassembled WGS sequence"/>
</dbReference>
<dbReference type="Pfam" id="PF00561">
    <property type="entry name" value="Abhydrolase_1"/>
    <property type="match status" value="1"/>
</dbReference>
<dbReference type="Gene3D" id="3.40.50.1820">
    <property type="entry name" value="alpha/beta hydrolase"/>
    <property type="match status" value="1"/>
</dbReference>